<accession>A0AAD7F534</accession>
<evidence type="ECO:0000313" key="2">
    <source>
        <dbReference type="EMBL" id="KAJ7367068.1"/>
    </source>
</evidence>
<dbReference type="EMBL" id="JARIHO010000002">
    <property type="protein sequence ID" value="KAJ7367068.1"/>
    <property type="molecule type" value="Genomic_DNA"/>
</dbReference>
<protein>
    <submittedName>
        <fullName evidence="2">Uncharacterized protein</fullName>
    </submittedName>
</protein>
<gene>
    <name evidence="2" type="ORF">DFH08DRAFT_949059</name>
</gene>
<name>A0AAD7F534_9AGAR</name>
<sequence length="198" mass="20434">MPEPPPASGPPLYLSAVLNPVLSYRNTAALPLSRVPSAIAGSTQLPSFSARYPTPDRPLASGPPRYSSVVLSPKTFYGPTAALPSPRPSSTGAGSSLLPVAYPVAELRRFAIDSPVERLVARSEPESSAHAFGRQSLATASGGPSASGSGSDSAALNEHEYEHDIDFANRMVINVDAALPLRAAPSDFASAANLQAAL</sequence>
<feature type="region of interest" description="Disordered" evidence="1">
    <location>
        <begin position="45"/>
        <end position="65"/>
    </location>
</feature>
<feature type="compositionally biased region" description="Low complexity" evidence="1">
    <location>
        <begin position="136"/>
        <end position="155"/>
    </location>
</feature>
<dbReference type="AlphaFoldDB" id="A0AAD7F534"/>
<feature type="region of interest" description="Disordered" evidence="1">
    <location>
        <begin position="123"/>
        <end position="155"/>
    </location>
</feature>
<evidence type="ECO:0000256" key="1">
    <source>
        <dbReference type="SAM" id="MobiDB-lite"/>
    </source>
</evidence>
<keyword evidence="3" id="KW-1185">Reference proteome</keyword>
<dbReference type="Proteomes" id="UP001218218">
    <property type="component" value="Unassembled WGS sequence"/>
</dbReference>
<reference evidence="2" key="1">
    <citation type="submission" date="2023-03" db="EMBL/GenBank/DDBJ databases">
        <title>Massive genome expansion in bonnet fungi (Mycena s.s.) driven by repeated elements and novel gene families across ecological guilds.</title>
        <authorList>
            <consortium name="Lawrence Berkeley National Laboratory"/>
            <person name="Harder C.B."/>
            <person name="Miyauchi S."/>
            <person name="Viragh M."/>
            <person name="Kuo A."/>
            <person name="Thoen E."/>
            <person name="Andreopoulos B."/>
            <person name="Lu D."/>
            <person name="Skrede I."/>
            <person name="Drula E."/>
            <person name="Henrissat B."/>
            <person name="Morin E."/>
            <person name="Kohler A."/>
            <person name="Barry K."/>
            <person name="LaButti K."/>
            <person name="Morin E."/>
            <person name="Salamov A."/>
            <person name="Lipzen A."/>
            <person name="Mereny Z."/>
            <person name="Hegedus B."/>
            <person name="Baldrian P."/>
            <person name="Stursova M."/>
            <person name="Weitz H."/>
            <person name="Taylor A."/>
            <person name="Grigoriev I.V."/>
            <person name="Nagy L.G."/>
            <person name="Martin F."/>
            <person name="Kauserud H."/>
        </authorList>
    </citation>
    <scope>NUCLEOTIDE SEQUENCE</scope>
    <source>
        <strain evidence="2">CBHHK002</strain>
    </source>
</reference>
<comment type="caution">
    <text evidence="2">The sequence shown here is derived from an EMBL/GenBank/DDBJ whole genome shotgun (WGS) entry which is preliminary data.</text>
</comment>
<organism evidence="2 3">
    <name type="scientific">Mycena albidolilacea</name>
    <dbReference type="NCBI Taxonomy" id="1033008"/>
    <lineage>
        <taxon>Eukaryota</taxon>
        <taxon>Fungi</taxon>
        <taxon>Dikarya</taxon>
        <taxon>Basidiomycota</taxon>
        <taxon>Agaricomycotina</taxon>
        <taxon>Agaricomycetes</taxon>
        <taxon>Agaricomycetidae</taxon>
        <taxon>Agaricales</taxon>
        <taxon>Marasmiineae</taxon>
        <taxon>Mycenaceae</taxon>
        <taxon>Mycena</taxon>
    </lineage>
</organism>
<evidence type="ECO:0000313" key="3">
    <source>
        <dbReference type="Proteomes" id="UP001218218"/>
    </source>
</evidence>
<proteinExistence type="predicted"/>